<dbReference type="Proteomes" id="UP001231941">
    <property type="component" value="Unassembled WGS sequence"/>
</dbReference>
<evidence type="ECO:0000256" key="5">
    <source>
        <dbReference type="ARBA" id="ARBA00022989"/>
    </source>
</evidence>
<evidence type="ECO:0000256" key="2">
    <source>
        <dbReference type="ARBA" id="ARBA00022448"/>
    </source>
</evidence>
<name>A0ABT9ITN9_9BACL</name>
<feature type="transmembrane region" description="Helical" evidence="7">
    <location>
        <begin position="190"/>
        <end position="211"/>
    </location>
</feature>
<evidence type="ECO:0000313" key="8">
    <source>
        <dbReference type="EMBL" id="MDP5272682.1"/>
    </source>
</evidence>
<evidence type="ECO:0000256" key="7">
    <source>
        <dbReference type="SAM" id="Phobius"/>
    </source>
</evidence>
<protein>
    <submittedName>
        <fullName evidence="8">MATE family efflux transporter</fullName>
    </submittedName>
</protein>
<feature type="transmembrane region" description="Helical" evidence="7">
    <location>
        <begin position="390"/>
        <end position="412"/>
    </location>
</feature>
<feature type="transmembrane region" description="Helical" evidence="7">
    <location>
        <begin position="248"/>
        <end position="269"/>
    </location>
</feature>
<evidence type="ECO:0000256" key="6">
    <source>
        <dbReference type="ARBA" id="ARBA00023136"/>
    </source>
</evidence>
<proteinExistence type="predicted"/>
<evidence type="ECO:0000256" key="4">
    <source>
        <dbReference type="ARBA" id="ARBA00022692"/>
    </source>
</evidence>
<evidence type="ECO:0000313" key="9">
    <source>
        <dbReference type="Proteomes" id="UP001231941"/>
    </source>
</evidence>
<accession>A0ABT9ITN9</accession>
<feature type="transmembrane region" description="Helical" evidence="7">
    <location>
        <begin position="12"/>
        <end position="39"/>
    </location>
</feature>
<comment type="caution">
    <text evidence="8">The sequence shown here is derived from an EMBL/GenBank/DDBJ whole genome shotgun (WGS) entry which is preliminary data.</text>
</comment>
<feature type="transmembrane region" description="Helical" evidence="7">
    <location>
        <begin position="418"/>
        <end position="440"/>
    </location>
</feature>
<feature type="transmembrane region" description="Helical" evidence="7">
    <location>
        <begin position="320"/>
        <end position="339"/>
    </location>
</feature>
<gene>
    <name evidence="8" type="ORF">Q5Y73_01045</name>
</gene>
<dbReference type="RefSeq" id="WP_305989992.1">
    <property type="nucleotide sequence ID" value="NZ_JAVAMP010000001.1"/>
</dbReference>
<dbReference type="PANTHER" id="PTHR43549">
    <property type="entry name" value="MULTIDRUG RESISTANCE PROTEIN YPNP-RELATED"/>
    <property type="match status" value="1"/>
</dbReference>
<sequence length="466" mass="52045">METNLNWKKIISFSLPMTLIGIADLLLIGIDFFWIYYFIGEPEALSALRVSSSIILLIEAVLVGVISALLVYISQHNGAGHIDKVMRGVKGTFSFSIYAGIMTTFIGLLLLPVFIMMFGVSQKVSIFVGDYLSVYLVGYIAISLNNLLLLLPRYFQKLNLVYKGLSLTLLTNLIITPIFMLVFTRFGMNAISGAATGTVVANLVCSIYMIWQLFLKDHLQIGLSKKQLSLKVDFQLLKQNISYIGSQIFNGLTYNVSMFLYILILSYYPEDAFNVYAVASYIFVFFGVFAQNFAASIIPMVSEYIGSKQINAVKDLVKKMVLILLGYCSIVALIVLLSKNQISMALSTNDMLTPLFANFFTFYTIPWIMNTIAIVFIFVVAGAGDSKGGVILTITNMYVIVLVCLLFVPQLFQDKTNGVFITLALIEIFTFVSSFAYYLYGRWTKATLVKENEVHREEGLSVENSV</sequence>
<comment type="subcellular location">
    <subcellularLocation>
        <location evidence="1">Cell membrane</location>
        <topology evidence="1">Multi-pass membrane protein</topology>
    </subcellularLocation>
</comment>
<dbReference type="Pfam" id="PF01554">
    <property type="entry name" value="MatE"/>
    <property type="match status" value="2"/>
</dbReference>
<keyword evidence="9" id="KW-1185">Reference proteome</keyword>
<keyword evidence="6 7" id="KW-0472">Membrane</keyword>
<evidence type="ECO:0000256" key="1">
    <source>
        <dbReference type="ARBA" id="ARBA00004651"/>
    </source>
</evidence>
<feature type="transmembrane region" description="Helical" evidence="7">
    <location>
        <begin position="164"/>
        <end position="184"/>
    </location>
</feature>
<evidence type="ECO:0000256" key="3">
    <source>
        <dbReference type="ARBA" id="ARBA00022475"/>
    </source>
</evidence>
<keyword evidence="4 7" id="KW-0812">Transmembrane</keyword>
<keyword evidence="5 7" id="KW-1133">Transmembrane helix</keyword>
<feature type="transmembrane region" description="Helical" evidence="7">
    <location>
        <begin position="132"/>
        <end position="152"/>
    </location>
</feature>
<feature type="transmembrane region" description="Helical" evidence="7">
    <location>
        <begin position="51"/>
        <end position="74"/>
    </location>
</feature>
<dbReference type="PANTHER" id="PTHR43549:SF2">
    <property type="entry name" value="MULTIDRUG RESISTANCE PROTEIN NORM-RELATED"/>
    <property type="match status" value="1"/>
</dbReference>
<dbReference type="InterPro" id="IPR002528">
    <property type="entry name" value="MATE_fam"/>
</dbReference>
<feature type="transmembrane region" description="Helical" evidence="7">
    <location>
        <begin position="275"/>
        <end position="299"/>
    </location>
</feature>
<keyword evidence="3" id="KW-1003">Cell membrane</keyword>
<organism evidence="8 9">
    <name type="scientific">Chengkuizengella axinellae</name>
    <dbReference type="NCBI Taxonomy" id="3064388"/>
    <lineage>
        <taxon>Bacteria</taxon>
        <taxon>Bacillati</taxon>
        <taxon>Bacillota</taxon>
        <taxon>Bacilli</taxon>
        <taxon>Bacillales</taxon>
        <taxon>Paenibacillaceae</taxon>
        <taxon>Chengkuizengella</taxon>
    </lineage>
</organism>
<dbReference type="InterPro" id="IPR052031">
    <property type="entry name" value="Membrane_Transporter-Flippase"/>
</dbReference>
<feature type="transmembrane region" description="Helical" evidence="7">
    <location>
        <begin position="359"/>
        <end position="383"/>
    </location>
</feature>
<keyword evidence="2" id="KW-0813">Transport</keyword>
<dbReference type="EMBL" id="JAVAMP010000001">
    <property type="protein sequence ID" value="MDP5272682.1"/>
    <property type="molecule type" value="Genomic_DNA"/>
</dbReference>
<reference evidence="8 9" key="1">
    <citation type="submission" date="2023-08" db="EMBL/GenBank/DDBJ databases">
        <authorList>
            <person name="Park J.-S."/>
        </authorList>
    </citation>
    <scope>NUCLEOTIDE SEQUENCE [LARGE SCALE GENOMIC DNA]</scope>
    <source>
        <strain evidence="8 9">2205SS18-9</strain>
    </source>
</reference>
<feature type="transmembrane region" description="Helical" evidence="7">
    <location>
        <begin position="95"/>
        <end position="120"/>
    </location>
</feature>